<keyword evidence="1" id="KW-1133">Transmembrane helix</keyword>
<proteinExistence type="predicted"/>
<keyword evidence="1" id="KW-0812">Transmembrane</keyword>
<keyword evidence="1" id="KW-0472">Membrane</keyword>
<accession>A0ABV6LL24</accession>
<dbReference type="InterPro" id="IPR031616">
    <property type="entry name" value="BsrE-like"/>
</dbReference>
<gene>
    <name evidence="2" type="ORF">ACFFGV_05525</name>
</gene>
<dbReference type="EMBL" id="JBHLTP010000003">
    <property type="protein sequence ID" value="MFC0523054.1"/>
    <property type="molecule type" value="Genomic_DNA"/>
</dbReference>
<reference evidence="2 3" key="1">
    <citation type="submission" date="2024-09" db="EMBL/GenBank/DDBJ databases">
        <authorList>
            <person name="Sun Q."/>
            <person name="Mori K."/>
        </authorList>
    </citation>
    <scope>NUCLEOTIDE SEQUENCE [LARGE SCALE GENOMIC DNA]</scope>
    <source>
        <strain evidence="2 3">NCAIM B.02529</strain>
    </source>
</reference>
<dbReference type="RefSeq" id="WP_377345588.1">
    <property type="nucleotide sequence ID" value="NZ_JBHLTP010000003.1"/>
</dbReference>
<evidence type="ECO:0000313" key="2">
    <source>
        <dbReference type="EMBL" id="MFC0523054.1"/>
    </source>
</evidence>
<keyword evidence="3" id="KW-1185">Reference proteome</keyword>
<name>A0ABV6LL24_9BACI</name>
<sequence>MPLDAYQMFVILFSFGSFIVGLLGLVVKLISEINNNKK</sequence>
<comment type="caution">
    <text evidence="2">The sequence shown here is derived from an EMBL/GenBank/DDBJ whole genome shotgun (WGS) entry which is preliminary data.</text>
</comment>
<dbReference type="Pfam" id="PF16935">
    <property type="entry name" value="Hol_Tox"/>
    <property type="match status" value="1"/>
</dbReference>
<protein>
    <submittedName>
        <fullName evidence="2">Holin-like toxin</fullName>
    </submittedName>
</protein>
<feature type="transmembrane region" description="Helical" evidence="1">
    <location>
        <begin position="6"/>
        <end position="30"/>
    </location>
</feature>
<evidence type="ECO:0000313" key="3">
    <source>
        <dbReference type="Proteomes" id="UP001589836"/>
    </source>
</evidence>
<organism evidence="2 3">
    <name type="scientific">Pontibacillus salicampi</name>
    <dbReference type="NCBI Taxonomy" id="1449801"/>
    <lineage>
        <taxon>Bacteria</taxon>
        <taxon>Bacillati</taxon>
        <taxon>Bacillota</taxon>
        <taxon>Bacilli</taxon>
        <taxon>Bacillales</taxon>
        <taxon>Bacillaceae</taxon>
        <taxon>Pontibacillus</taxon>
    </lineage>
</organism>
<dbReference type="Proteomes" id="UP001589836">
    <property type="component" value="Unassembled WGS sequence"/>
</dbReference>
<evidence type="ECO:0000256" key="1">
    <source>
        <dbReference type="SAM" id="Phobius"/>
    </source>
</evidence>